<proteinExistence type="inferred from homology"/>
<keyword evidence="6" id="KW-0131">Cell cycle</keyword>
<dbReference type="PANTHER" id="PTHR12830:SF9">
    <property type="entry name" value="ANAPHASE-PROMOTING COMPLEX SUBUNIT 5"/>
    <property type="match status" value="1"/>
</dbReference>
<dbReference type="GO" id="GO:0070979">
    <property type="term" value="P:protein K11-linked ubiquitination"/>
    <property type="evidence" value="ECO:0007669"/>
    <property type="project" value="TreeGrafter"/>
</dbReference>
<dbReference type="AlphaFoldDB" id="A0A9P6KQ21"/>
<comment type="caution">
    <text evidence="11">The sequence shown here is derived from an EMBL/GenBank/DDBJ whole genome shotgun (WGS) entry which is preliminary data.</text>
</comment>
<feature type="signal peptide" evidence="9">
    <location>
        <begin position="1"/>
        <end position="24"/>
    </location>
</feature>
<evidence type="ECO:0000259" key="10">
    <source>
        <dbReference type="Pfam" id="PF12862"/>
    </source>
</evidence>
<comment type="function">
    <text evidence="8">Component of the anaphase promoting complex/cyclosome (APC/C), a cell cycle-regulated E3 ubiquitin ligase that controls progression through mitosis and the G1 phase of the cell cycle. The APC/C complex acts by mediating ubiquitination and subsequent degradation of target proteins: it mainly mediates the formation of 'Lys-11'-linked polyubiquitin chains and, to a lower extent, the formation of 'Lys-48'- and 'Lys-63'-linked polyubiquitin chains. The APC/C complex catalyzes assembly of branched 'Lys-11'-/'Lys-48'-linked branched ubiquitin chains on target proteins.</text>
</comment>
<reference evidence="11" key="1">
    <citation type="journal article" date="2020" name="Mol. Plant Microbe Interact.">
        <title>Genome Sequence of the Biocontrol Agent Coniothyrium minitans strain Conio (IMI 134523).</title>
        <authorList>
            <person name="Patel D."/>
            <person name="Shittu T.A."/>
            <person name="Baroncelli R."/>
            <person name="Muthumeenakshi S."/>
            <person name="Osborne T.H."/>
            <person name="Janganan T.K."/>
            <person name="Sreenivasaprasad S."/>
        </authorList>
    </citation>
    <scope>NUCLEOTIDE SEQUENCE</scope>
    <source>
        <strain evidence="11">Conio</strain>
    </source>
</reference>
<evidence type="ECO:0000256" key="7">
    <source>
        <dbReference type="ARBA" id="ARBA00031069"/>
    </source>
</evidence>
<dbReference type="GO" id="GO:0005680">
    <property type="term" value="C:anaphase-promoting complex"/>
    <property type="evidence" value="ECO:0007669"/>
    <property type="project" value="InterPro"/>
</dbReference>
<dbReference type="Proteomes" id="UP000756921">
    <property type="component" value="Unassembled WGS sequence"/>
</dbReference>
<evidence type="ECO:0000256" key="5">
    <source>
        <dbReference type="ARBA" id="ARBA00022786"/>
    </source>
</evidence>
<organism evidence="11 12">
    <name type="scientific">Paraphaeosphaeria minitans</name>
    <dbReference type="NCBI Taxonomy" id="565426"/>
    <lineage>
        <taxon>Eukaryota</taxon>
        <taxon>Fungi</taxon>
        <taxon>Dikarya</taxon>
        <taxon>Ascomycota</taxon>
        <taxon>Pezizomycotina</taxon>
        <taxon>Dothideomycetes</taxon>
        <taxon>Pleosporomycetidae</taxon>
        <taxon>Pleosporales</taxon>
        <taxon>Massarineae</taxon>
        <taxon>Didymosphaeriaceae</taxon>
        <taxon>Paraphaeosphaeria</taxon>
    </lineage>
</organism>
<dbReference type="EMBL" id="WJXW01000006">
    <property type="protein sequence ID" value="KAF9735308.1"/>
    <property type="molecule type" value="Genomic_DNA"/>
</dbReference>
<dbReference type="InterPro" id="IPR037679">
    <property type="entry name" value="Apc5"/>
</dbReference>
<feature type="chain" id="PRO_5040118120" description="Anaphase-promoting complex subunit 5" evidence="9">
    <location>
        <begin position="25"/>
        <end position="774"/>
    </location>
</feature>
<dbReference type="InterPro" id="IPR026000">
    <property type="entry name" value="Apc5_dom"/>
</dbReference>
<comment type="similarity">
    <text evidence="1">Belongs to the APC5 family.</text>
</comment>
<evidence type="ECO:0000256" key="1">
    <source>
        <dbReference type="ARBA" id="ARBA00007450"/>
    </source>
</evidence>
<dbReference type="GO" id="GO:0031145">
    <property type="term" value="P:anaphase-promoting complex-dependent catabolic process"/>
    <property type="evidence" value="ECO:0007669"/>
    <property type="project" value="TreeGrafter"/>
</dbReference>
<evidence type="ECO:0000313" key="12">
    <source>
        <dbReference type="Proteomes" id="UP000756921"/>
    </source>
</evidence>
<dbReference type="InterPro" id="IPR011990">
    <property type="entry name" value="TPR-like_helical_dom_sf"/>
</dbReference>
<evidence type="ECO:0000313" key="11">
    <source>
        <dbReference type="EMBL" id="KAF9735308.1"/>
    </source>
</evidence>
<evidence type="ECO:0000256" key="6">
    <source>
        <dbReference type="ARBA" id="ARBA00023306"/>
    </source>
</evidence>
<keyword evidence="12" id="KW-1185">Reference proteome</keyword>
<protein>
    <recommendedName>
        <fullName evidence="2">Anaphase-promoting complex subunit 5</fullName>
    </recommendedName>
    <alternativeName>
        <fullName evidence="7">Cyclosome subunit 5</fullName>
    </alternativeName>
</protein>
<evidence type="ECO:0000256" key="9">
    <source>
        <dbReference type="SAM" id="SignalP"/>
    </source>
</evidence>
<dbReference type="Pfam" id="PF12862">
    <property type="entry name" value="ANAPC5"/>
    <property type="match status" value="1"/>
</dbReference>
<evidence type="ECO:0000256" key="3">
    <source>
        <dbReference type="ARBA" id="ARBA00022618"/>
    </source>
</evidence>
<keyword evidence="4" id="KW-0498">Mitosis</keyword>
<evidence type="ECO:0000256" key="2">
    <source>
        <dbReference type="ARBA" id="ARBA00016066"/>
    </source>
</evidence>
<dbReference type="PANTHER" id="PTHR12830">
    <property type="entry name" value="ANAPHASE-PROMOTING COMPLEX SUBUNIT 5"/>
    <property type="match status" value="1"/>
</dbReference>
<dbReference type="SUPFAM" id="SSF48452">
    <property type="entry name" value="TPR-like"/>
    <property type="match status" value="1"/>
</dbReference>
<dbReference type="GO" id="GO:0051301">
    <property type="term" value="P:cell division"/>
    <property type="evidence" value="ECO:0007669"/>
    <property type="project" value="UniProtKB-KW"/>
</dbReference>
<keyword evidence="3" id="KW-0132">Cell division</keyword>
<evidence type="ECO:0000256" key="4">
    <source>
        <dbReference type="ARBA" id="ARBA00022776"/>
    </source>
</evidence>
<gene>
    <name evidence="11" type="ORF">PMIN01_06713</name>
</gene>
<keyword evidence="9" id="KW-0732">Signal</keyword>
<dbReference type="GO" id="GO:0045842">
    <property type="term" value="P:positive regulation of mitotic metaphase/anaphase transition"/>
    <property type="evidence" value="ECO:0007669"/>
    <property type="project" value="TreeGrafter"/>
</dbReference>
<name>A0A9P6KQ21_9PLEO</name>
<evidence type="ECO:0000256" key="8">
    <source>
        <dbReference type="ARBA" id="ARBA00045696"/>
    </source>
</evidence>
<dbReference type="OrthoDB" id="2504561at2759"/>
<feature type="domain" description="Anaphase-promoting complex subunit 5" evidence="10">
    <location>
        <begin position="261"/>
        <end position="350"/>
    </location>
</feature>
<keyword evidence="5" id="KW-0833">Ubl conjugation pathway</keyword>
<sequence length="774" mass="86726">MSKPRYLTASKISLLVLVQLYCDSDFPSSATVPVLSFVLSHTFPTTLSAARKSHIVEQHVAPPSIRTFEEILKNHTSSMPGRSLLDDFLKCLWELDSIDALFDLFNDLGNLLGPPKEEPSQETKRMHLSPTSPLGAIVRQARLEFTRLPFDDIVHLWCAFIAYRAPTAKWARRLSGMAPSSVDIVATDLGLSKDDSLFEITYGHLLEDDTSSTSLSHDDLERILEFQLDKLQRLGCRVPEDMKAPLRQLLESSDNVPRQAHLVLFFDAWKSGDYSSAFDNLHRYFDHAMQARERIHYQYALLHMAILQADFGCFGEAIAAINETVATARENQDIHCLNFSLNWLNHMSKAYPKQMKRAGYIGMLGPEKEGLAFLKAKARETRAYSLLSATLLNEAKLCLLSGDVASRAFELLYQSSHLSLKENIGNHGSHLLFQSALYSRLGNPSLSEVNCQLLLDCCQSACPLDERIRALGRSAFLVGLSVLQRCRYDEALRLLASTEQFMQRSLKFNQYVYLCTGLVKLRRAIRHKDWTACEALFSYLQPDSSTDPELTFLLSESRIGYLVARGLYSQAWEAVEELSTTLKEEGADVMQRICLLIAKANICRRLGRPERGFTVALRAASVAFKAHLKTCLFTAVGLLANILIANADYQAATRLLSAIIPQSLENGDVHAAGTLYSHMGDAYMGLAGIEDASTAAGLRLRAMRVSRAELYIDRARECFKKAEDVGGECEQLMKKAVIARLRGDEELAEEWAHDHNRVWDHGVERIASNIIEVH</sequence>
<accession>A0A9P6KQ21</accession>